<dbReference type="Proteomes" id="UP000314294">
    <property type="component" value="Unassembled WGS sequence"/>
</dbReference>
<dbReference type="AlphaFoldDB" id="A0A4Z2GQI6"/>
<accession>A0A4Z2GQI6</accession>
<comment type="caution">
    <text evidence="2">The sequence shown here is derived from an EMBL/GenBank/DDBJ whole genome shotgun (WGS) entry which is preliminary data.</text>
</comment>
<keyword evidence="3" id="KW-1185">Reference proteome</keyword>
<reference evidence="2 3" key="1">
    <citation type="submission" date="2019-03" db="EMBL/GenBank/DDBJ databases">
        <title>First draft genome of Liparis tanakae, snailfish: a comprehensive survey of snailfish specific genes.</title>
        <authorList>
            <person name="Kim W."/>
            <person name="Song I."/>
            <person name="Jeong J.-H."/>
            <person name="Kim D."/>
            <person name="Kim S."/>
            <person name="Ryu S."/>
            <person name="Song J.Y."/>
            <person name="Lee S.K."/>
        </authorList>
    </citation>
    <scope>NUCLEOTIDE SEQUENCE [LARGE SCALE GENOMIC DNA]</scope>
    <source>
        <tissue evidence="2">Muscle</tissue>
    </source>
</reference>
<sequence length="198" mass="20635">MAAIDRDITTAAGWLAADPAEGLSCSEDLLPAGGPVTAAPPSCPSLSDSNTCRQLSQLCSAGSSSSSSPSSASSGESSLFLRRPVSASSAGLSRAHSGSAEAQGNDSATQVRTGVTRHGEALRRGFLWRCHGAADRRSRGEEESSKKSSHAATIFFRRQIRPSEKSAVSAALVGVVFTNRRRGPAALFLPRCDHYTSQ</sequence>
<evidence type="ECO:0000256" key="1">
    <source>
        <dbReference type="SAM" id="MobiDB-lite"/>
    </source>
</evidence>
<feature type="compositionally biased region" description="Polar residues" evidence="1">
    <location>
        <begin position="100"/>
        <end position="112"/>
    </location>
</feature>
<protein>
    <submittedName>
        <fullName evidence="2">Uncharacterized protein</fullName>
    </submittedName>
</protein>
<feature type="region of interest" description="Disordered" evidence="1">
    <location>
        <begin position="25"/>
        <end position="47"/>
    </location>
</feature>
<organism evidence="2 3">
    <name type="scientific">Liparis tanakae</name>
    <name type="common">Tanaka's snailfish</name>
    <dbReference type="NCBI Taxonomy" id="230148"/>
    <lineage>
        <taxon>Eukaryota</taxon>
        <taxon>Metazoa</taxon>
        <taxon>Chordata</taxon>
        <taxon>Craniata</taxon>
        <taxon>Vertebrata</taxon>
        <taxon>Euteleostomi</taxon>
        <taxon>Actinopterygii</taxon>
        <taxon>Neopterygii</taxon>
        <taxon>Teleostei</taxon>
        <taxon>Neoteleostei</taxon>
        <taxon>Acanthomorphata</taxon>
        <taxon>Eupercaria</taxon>
        <taxon>Perciformes</taxon>
        <taxon>Cottioidei</taxon>
        <taxon>Cottales</taxon>
        <taxon>Liparidae</taxon>
        <taxon>Liparis</taxon>
    </lineage>
</organism>
<feature type="region of interest" description="Disordered" evidence="1">
    <location>
        <begin position="91"/>
        <end position="112"/>
    </location>
</feature>
<evidence type="ECO:0000313" key="3">
    <source>
        <dbReference type="Proteomes" id="UP000314294"/>
    </source>
</evidence>
<proteinExistence type="predicted"/>
<gene>
    <name evidence="2" type="ORF">EYF80_034739</name>
</gene>
<evidence type="ECO:0000313" key="2">
    <source>
        <dbReference type="EMBL" id="TNN55033.1"/>
    </source>
</evidence>
<name>A0A4Z2GQI6_9TELE</name>
<dbReference type="EMBL" id="SRLO01000468">
    <property type="protein sequence ID" value="TNN55033.1"/>
    <property type="molecule type" value="Genomic_DNA"/>
</dbReference>